<feature type="region of interest" description="Disordered" evidence="1">
    <location>
        <begin position="386"/>
        <end position="533"/>
    </location>
</feature>
<accession>A0A6A1VW80</accession>
<feature type="compositionally biased region" description="Basic and acidic residues" evidence="1">
    <location>
        <begin position="888"/>
        <end position="904"/>
    </location>
</feature>
<comment type="caution">
    <text evidence="2">The sequence shown here is derived from an EMBL/GenBank/DDBJ whole genome shotgun (WGS) entry which is preliminary data.</text>
</comment>
<organism evidence="2 3">
    <name type="scientific">Morella rubra</name>
    <name type="common">Chinese bayberry</name>
    <dbReference type="NCBI Taxonomy" id="262757"/>
    <lineage>
        <taxon>Eukaryota</taxon>
        <taxon>Viridiplantae</taxon>
        <taxon>Streptophyta</taxon>
        <taxon>Embryophyta</taxon>
        <taxon>Tracheophyta</taxon>
        <taxon>Spermatophyta</taxon>
        <taxon>Magnoliopsida</taxon>
        <taxon>eudicotyledons</taxon>
        <taxon>Gunneridae</taxon>
        <taxon>Pentapetalae</taxon>
        <taxon>rosids</taxon>
        <taxon>fabids</taxon>
        <taxon>Fagales</taxon>
        <taxon>Myricaceae</taxon>
        <taxon>Morella</taxon>
    </lineage>
</organism>
<dbReference type="AlphaFoldDB" id="A0A6A1VW80"/>
<keyword evidence="3" id="KW-1185">Reference proteome</keyword>
<dbReference type="PANTHER" id="PTHR31008:SF4">
    <property type="entry name" value="COP1-INTERACTING PROTEIN 7"/>
    <property type="match status" value="1"/>
</dbReference>
<feature type="compositionally biased region" description="Low complexity" evidence="1">
    <location>
        <begin position="915"/>
        <end position="927"/>
    </location>
</feature>
<feature type="region of interest" description="Disordered" evidence="1">
    <location>
        <begin position="815"/>
        <end position="949"/>
    </location>
</feature>
<dbReference type="PANTHER" id="PTHR31008">
    <property type="entry name" value="COP1-INTERACTING PROTEIN-RELATED"/>
    <property type="match status" value="1"/>
</dbReference>
<feature type="region of interest" description="Disordered" evidence="1">
    <location>
        <begin position="1191"/>
        <end position="1220"/>
    </location>
</feature>
<proteinExistence type="predicted"/>
<feature type="compositionally biased region" description="Basic residues" evidence="1">
    <location>
        <begin position="443"/>
        <end position="456"/>
    </location>
</feature>
<name>A0A6A1VW80_9ROSI</name>
<evidence type="ECO:0000256" key="1">
    <source>
        <dbReference type="SAM" id="MobiDB-lite"/>
    </source>
</evidence>
<feature type="compositionally biased region" description="Polar residues" evidence="1">
    <location>
        <begin position="270"/>
        <end position="296"/>
    </location>
</feature>
<feature type="region of interest" description="Disordered" evidence="1">
    <location>
        <begin position="112"/>
        <end position="147"/>
    </location>
</feature>
<feature type="compositionally biased region" description="Basic and acidic residues" evidence="1">
    <location>
        <begin position="135"/>
        <end position="147"/>
    </location>
</feature>
<feature type="compositionally biased region" description="Polar residues" evidence="1">
    <location>
        <begin position="306"/>
        <end position="319"/>
    </location>
</feature>
<feature type="compositionally biased region" description="Basic residues" evidence="1">
    <location>
        <begin position="386"/>
        <end position="401"/>
    </location>
</feature>
<feature type="compositionally biased region" description="Acidic residues" evidence="1">
    <location>
        <begin position="421"/>
        <end position="430"/>
    </location>
</feature>
<gene>
    <name evidence="2" type="ORF">CJ030_MR4G021097</name>
</gene>
<reference evidence="2 3" key="1">
    <citation type="journal article" date="2019" name="Plant Biotechnol. J.">
        <title>The red bayberry genome and genetic basis of sex determination.</title>
        <authorList>
            <person name="Jia H.M."/>
            <person name="Jia H.J."/>
            <person name="Cai Q.L."/>
            <person name="Wang Y."/>
            <person name="Zhao H.B."/>
            <person name="Yang W.F."/>
            <person name="Wang G.Y."/>
            <person name="Li Y.H."/>
            <person name="Zhan D.L."/>
            <person name="Shen Y.T."/>
            <person name="Niu Q.F."/>
            <person name="Chang L."/>
            <person name="Qiu J."/>
            <person name="Zhao L."/>
            <person name="Xie H.B."/>
            <person name="Fu W.Y."/>
            <person name="Jin J."/>
            <person name="Li X.W."/>
            <person name="Jiao Y."/>
            <person name="Zhou C.C."/>
            <person name="Tu T."/>
            <person name="Chai C.Y."/>
            <person name="Gao J.L."/>
            <person name="Fan L.J."/>
            <person name="van de Weg E."/>
            <person name="Wang J.Y."/>
            <person name="Gao Z.S."/>
        </authorList>
    </citation>
    <scope>NUCLEOTIDE SEQUENCE [LARGE SCALE GENOMIC DNA]</scope>
    <source>
        <tissue evidence="2">Leaves</tissue>
    </source>
</reference>
<feature type="region of interest" description="Disordered" evidence="1">
    <location>
        <begin position="251"/>
        <end position="330"/>
    </location>
</feature>
<dbReference type="GO" id="GO:0009416">
    <property type="term" value="P:response to light stimulus"/>
    <property type="evidence" value="ECO:0007669"/>
    <property type="project" value="TreeGrafter"/>
</dbReference>
<evidence type="ECO:0008006" key="4">
    <source>
        <dbReference type="Google" id="ProtNLM"/>
    </source>
</evidence>
<evidence type="ECO:0000313" key="3">
    <source>
        <dbReference type="Proteomes" id="UP000516437"/>
    </source>
</evidence>
<dbReference type="Proteomes" id="UP000516437">
    <property type="component" value="Chromosome 4"/>
</dbReference>
<dbReference type="OrthoDB" id="2020180at2759"/>
<dbReference type="EMBL" id="RXIC02000022">
    <property type="protein sequence ID" value="KAB1217224.1"/>
    <property type="molecule type" value="Genomic_DNA"/>
</dbReference>
<protein>
    <recommendedName>
        <fullName evidence="4">COP1-interacting protein 7</fullName>
    </recommendedName>
</protein>
<evidence type="ECO:0000313" key="2">
    <source>
        <dbReference type="EMBL" id="KAB1217224.1"/>
    </source>
</evidence>
<feature type="compositionally biased region" description="Basic residues" evidence="1">
    <location>
        <begin position="503"/>
        <end position="514"/>
    </location>
</feature>
<feature type="compositionally biased region" description="Low complexity" evidence="1">
    <location>
        <begin position="834"/>
        <end position="857"/>
    </location>
</feature>
<dbReference type="GO" id="GO:0045893">
    <property type="term" value="P:positive regulation of DNA-templated transcription"/>
    <property type="evidence" value="ECO:0007669"/>
    <property type="project" value="TreeGrafter"/>
</dbReference>
<feature type="region of interest" description="Disordered" evidence="1">
    <location>
        <begin position="1110"/>
        <end position="1171"/>
    </location>
</feature>
<feature type="compositionally biased region" description="Low complexity" evidence="1">
    <location>
        <begin position="1158"/>
        <end position="1169"/>
    </location>
</feature>
<sequence length="1241" mass="135999">MDSTTLLDHVLFQLTPTRTRCDLVIFSGGLSEKLATGLLDPFVSHLKCAKDQISRGGYSITLRPAGSRASWFTKATLQRFVRFVSTPEVLERIVTIEAEILQIENSIQSSESIEADGNGSAADGNSKRSTASSDSKGESDGKSDAVPEENSKIRLQRVLETRKAVLRKEQAMAYARALVAGFELDSIDDLISFADAFGASRLREASINFIDLCKKKNEDRLWVDEIAAMQASSQPELAYLGTSGIILAGEDHDNSQNNIMHTHPNGPFNGKQNGSFDTSVSDSTASHGSLEISQGQKLDLGGDSSLPPSAQIPPTNGRPQGQMPWPSNFPQYMHNVQAPLFQQMPPYPGYHFPGMQTASYFPGSNMQWPSNLEDSGHVLDQERDIHRNHRSSYKNKKKLSHGKVLETSEQDGSTEPSDSCSETESDDEYLEHEKKYSSNEQPRRKKHGKKSSRKVVIRNINYITSKRNGEKDGNSSEEDSFIDGESLKQQVEEAVESLERRPKSTSRHHKKKGGVRLPGNEDGSNDATDQEMKSVDANNYAVKRGANWDAFQNLLLRDESSNFVTEANSLEAQQEYFTTENSEVGRTFNLEHEEITKNRTMTSDSFVLRERNTVMEGNSSIGSFEADRNIFPTSRKADGTYEELLFLQRNEESGNHSHTIPSACSTESSINKCQKDGDWFFSTQAGKSSNADESKNLNMFDNVYASSGNFGSFHAENNKKDVLPDDSFMVQVRSLENQSESQLRMDISMVPDIVGATQYEYGTPEVPQDKPEAIAAHEPDDLYMVLDRDSTAEHCLASWTPEMDYENTILSTAANEGHSDSETAGCDDGKLPSNGKGTTGKPNGTPKGKVSSKGGPKLLNGSLGRSKSDIITRSKKPSSRSQASLPKSKFEKEEENRKRKEELLIQRQKRIAERSASSAATAKSTATVNRTAVTSMKAEKSKVQTPIQEAKKLHKPVLRNSTIDRLATARITQKVSSPLKSEQPQKSTLKAVVSTSALPQKMGVPENKKAGPSKIKPSVEIKVPKNLNPALSSSSVVQAKDSTNSITGLSVESPDAKITQANGTLELKDVKTLHSTSSIEKNGEDVVLNGDILDDGNCRANLLKVASSETAEDHIPAPDQLEGNVDGLSKASSVHREEETLSEGPSGRMSEIPVHTMPASPKKASIASAENVESNGATNEYFAVSPEISEIEVSTPPPDNGVVPETFPSRKKWDSDEYSTKPTKGLRKLLLFGRKKAEARA</sequence>